<sequence length="825" mass="94923">MDQQRSSLCVSLHNVEFAKDYHYFITVQLNVDGEKKRTDVSAQVAAPVFAASTFIIPLSNFKLDINDYLHFEAYVVTDREQGRGPDLDNQGQARLLGECILKLGDFTGPLTDISGTGVRQHLKFVRRNDKQVTVGRFIVNLKLVGEQIIPINDEKPLESDEIFQPLPASDPFMSFTWRLRVDIRACMDMPLHRDSQSGLPRGFVKLGWSQYDNQPPSEHHMHLTKIRDQNRHPIWNQQFLIPNPQTVTTLDGYLYLSLIDDVGQREIESVYFPISQMRPFQPMNFELQFKFAEYEARPRLYMSITLEMADKQKFLDELIDIIVKMVHYDPLPYASRTNLIMTLNQTKIKEVPYSVIDLKGAPTLAQALSNAQSDVFISSIMKIPPHKADKVYNAVAVFTLPKSQLESGIAFYLATRDDTIKSMHSMPNGIVGYSEIIDDWLRKLYYSKEKKQAFFPITWSDESKQKPLFMNSRCQVELTCMEAADNPAISRVSSSKKSTRLVPRTPDMKALAENVSGADRSKWDILSKELSQKQEMIHRLMKEVDDKTESLKITGTEIVDLRRQVKLLQSENSILRKRLAHEESLEIQSIITKEIAVMSMEELRQKIIKVAQAYRNERVRNEEFEKALKTAQKDIASARQLEVELESLQRVHQENAKKMLVMQQEIQKVGVYKEAVKKQETVISKLEKLMETSLKDAQKARQAQLEVEQLKSENLNLQKQLKGIVYGEDIGELERYKQECQRLERIVANMKEELRNKRPVSNSGADWEQDKMELEVKLHKANARIEALQDEMTYNAKNYAKEIAQLKLIIAEKQALLDSLTMGGQ</sequence>
<dbReference type="Pfam" id="PF00168">
    <property type="entry name" value="C2"/>
    <property type="match status" value="1"/>
</dbReference>
<dbReference type="GO" id="GO:0005777">
    <property type="term" value="C:peroxisome"/>
    <property type="evidence" value="ECO:0007669"/>
    <property type="project" value="TreeGrafter"/>
</dbReference>
<dbReference type="InterPro" id="IPR039889">
    <property type="entry name" value="CCD33"/>
</dbReference>
<accession>A0A8S1N923</accession>
<feature type="domain" description="C2" evidence="2">
    <location>
        <begin position="177"/>
        <end position="249"/>
    </location>
</feature>
<protein>
    <recommendedName>
        <fullName evidence="2">C2 domain-containing protein</fullName>
    </recommendedName>
</protein>
<dbReference type="AlphaFoldDB" id="A0A8S1N923"/>
<feature type="coiled-coil region" evidence="1">
    <location>
        <begin position="683"/>
        <end position="816"/>
    </location>
</feature>
<organism evidence="3 4">
    <name type="scientific">Paramecium primaurelia</name>
    <dbReference type="NCBI Taxonomy" id="5886"/>
    <lineage>
        <taxon>Eukaryota</taxon>
        <taxon>Sar</taxon>
        <taxon>Alveolata</taxon>
        <taxon>Ciliophora</taxon>
        <taxon>Intramacronucleata</taxon>
        <taxon>Oligohymenophorea</taxon>
        <taxon>Peniculida</taxon>
        <taxon>Parameciidae</taxon>
        <taxon>Paramecium</taxon>
    </lineage>
</organism>
<evidence type="ECO:0000259" key="2">
    <source>
        <dbReference type="Pfam" id="PF00168"/>
    </source>
</evidence>
<gene>
    <name evidence="3" type="ORF">PPRIM_AZ9-3.1.T0770056</name>
</gene>
<dbReference type="InterPro" id="IPR000008">
    <property type="entry name" value="C2_dom"/>
</dbReference>
<dbReference type="PANTHER" id="PTHR21623">
    <property type="entry name" value="SPERIOLIN-BINDING FACTOR"/>
    <property type="match status" value="1"/>
</dbReference>
<dbReference type="OMA" id="WEQDKME"/>
<evidence type="ECO:0000313" key="3">
    <source>
        <dbReference type="EMBL" id="CAD8086706.1"/>
    </source>
</evidence>
<dbReference type="Proteomes" id="UP000688137">
    <property type="component" value="Unassembled WGS sequence"/>
</dbReference>
<feature type="coiled-coil region" evidence="1">
    <location>
        <begin position="614"/>
        <end position="658"/>
    </location>
</feature>
<keyword evidence="1" id="KW-0175">Coiled coil</keyword>
<dbReference type="PANTHER" id="PTHR21623:SF2">
    <property type="entry name" value="COILED-COIL DOMAIN-CONTAINING PROTEIN 33"/>
    <property type="match status" value="1"/>
</dbReference>
<dbReference type="EMBL" id="CAJJDM010000080">
    <property type="protein sequence ID" value="CAD8086706.1"/>
    <property type="molecule type" value="Genomic_DNA"/>
</dbReference>
<reference evidence="3" key="1">
    <citation type="submission" date="2021-01" db="EMBL/GenBank/DDBJ databases">
        <authorList>
            <consortium name="Genoscope - CEA"/>
            <person name="William W."/>
        </authorList>
    </citation>
    <scope>NUCLEOTIDE SEQUENCE</scope>
</reference>
<evidence type="ECO:0000256" key="1">
    <source>
        <dbReference type="SAM" id="Coils"/>
    </source>
</evidence>
<name>A0A8S1N923_PARPR</name>
<comment type="caution">
    <text evidence="3">The sequence shown here is derived from an EMBL/GenBank/DDBJ whole genome shotgun (WGS) entry which is preliminary data.</text>
</comment>
<proteinExistence type="predicted"/>
<keyword evidence="4" id="KW-1185">Reference proteome</keyword>
<evidence type="ECO:0000313" key="4">
    <source>
        <dbReference type="Proteomes" id="UP000688137"/>
    </source>
</evidence>